<reference evidence="2" key="1">
    <citation type="submission" date="2012-08" db="EMBL/GenBank/DDBJ databases">
        <title>Comparative genomics of metastatic and non-metastatic Leishmania guyanensis provides insights into polygenic factors involved in Leishmania RNA virus infection.</title>
        <authorList>
            <person name="Smith D."/>
            <person name="Hertz-Fowler C."/>
            <person name="Martin R."/>
            <person name="Dickens N."/>
            <person name="Fasel N."/>
            <person name="Falquet L."/>
            <person name="Beverley S."/>
            <person name="Zangger H."/>
            <person name="Calderon-Copete S."/>
            <person name="Mottram J."/>
            <person name="Xenarios I."/>
        </authorList>
    </citation>
    <scope>NUCLEOTIDE SEQUENCE</scope>
    <source>
        <strain evidence="2">MHOM/BR/75/M4147/SSU:IR2SAT-LUC</strain>
    </source>
</reference>
<sequence>MNTQLPPIGKDTVESRRRSREKNIFQHNDLEDSLAQQSLLPPFPIHNPLFSLFICHGSLWRVVACPSFLAIDVAEYLPSLPRASLSPAFSFASVGQVQFRKGLLLRNLTGLVHQRVNIYTHAHTYANNSASLAMLRFTVPALVVFQNAYAPRVLNKMTPDRMELTMIILKERKKRVRYLGSQFHGFADRVHLFNARGGVRRGTRYIIETHHSRVEFRHPARNNKKVDVRAVKIAGAQYDSIGNFTRMTWDNSLCTTNLLSDPNFKRHFKSMPKDEAIAMLEEWGVRYVLLDEIRKPSLMDCKYHKHHLYADKFWWSPYPEINHMRGDAEYKWKGDELIAYSDYNAHVQHPGNFGGSSSSSGRSGSGATTPKSAAAASGSKRGVSASPWFRCTVVVKKPQAGGVKANSTTGKIVTVEAPK</sequence>
<organism evidence="2">
    <name type="scientific">Leishmania guyanensis</name>
    <dbReference type="NCBI Taxonomy" id="5670"/>
    <lineage>
        <taxon>Eukaryota</taxon>
        <taxon>Discoba</taxon>
        <taxon>Euglenozoa</taxon>
        <taxon>Kinetoplastea</taxon>
        <taxon>Metakinetoplastina</taxon>
        <taxon>Trypanosomatida</taxon>
        <taxon>Trypanosomatidae</taxon>
        <taxon>Leishmaniinae</taxon>
        <taxon>Leishmania</taxon>
        <taxon>Leishmania guyanensis species complex</taxon>
    </lineage>
</organism>
<dbReference type="EMBL" id="CALQ01001209">
    <property type="protein sequence ID" value="CCM17082.1"/>
    <property type="molecule type" value="Genomic_DNA"/>
</dbReference>
<accession>A0A1E1J0H7</accession>
<evidence type="ECO:0000256" key="1">
    <source>
        <dbReference type="SAM" id="MobiDB-lite"/>
    </source>
</evidence>
<feature type="region of interest" description="Disordered" evidence="1">
    <location>
        <begin position="351"/>
        <end position="384"/>
    </location>
</feature>
<protein>
    <submittedName>
        <fullName evidence="2">Uncharacterized protein</fullName>
    </submittedName>
</protein>
<proteinExistence type="predicted"/>
<feature type="compositionally biased region" description="Low complexity" evidence="1">
    <location>
        <begin position="355"/>
        <end position="384"/>
    </location>
</feature>
<dbReference type="AlphaFoldDB" id="A0A1E1J0H7"/>
<name>A0A1E1J0H7_LEIGU</name>
<gene>
    <name evidence="2" type="primary">LgM4147LRVhigh.28.01550.00770</name>
    <name evidence="2" type="ORF">BN36_2845810</name>
</gene>
<evidence type="ECO:0000313" key="2">
    <source>
        <dbReference type="EMBL" id="CCM17082.1"/>
    </source>
</evidence>
<feature type="region of interest" description="Disordered" evidence="1">
    <location>
        <begin position="400"/>
        <end position="419"/>
    </location>
</feature>